<gene>
    <name evidence="1" type="ORF">IMSHALPRED_005919</name>
</gene>
<dbReference type="EMBL" id="CAJPDT010000033">
    <property type="protein sequence ID" value="CAF9923412.1"/>
    <property type="molecule type" value="Genomic_DNA"/>
</dbReference>
<comment type="caution">
    <text evidence="1">The sequence shown here is derived from an EMBL/GenBank/DDBJ whole genome shotgun (WGS) entry which is preliminary data.</text>
</comment>
<reference evidence="1" key="1">
    <citation type="submission" date="2021-03" db="EMBL/GenBank/DDBJ databases">
        <authorList>
            <person name="Tagirdzhanova G."/>
        </authorList>
    </citation>
    <scope>NUCLEOTIDE SEQUENCE</scope>
</reference>
<dbReference type="AlphaFoldDB" id="A0A8H3FDT5"/>
<keyword evidence="2" id="KW-1185">Reference proteome</keyword>
<accession>A0A8H3FDT5</accession>
<dbReference type="Proteomes" id="UP000664534">
    <property type="component" value="Unassembled WGS sequence"/>
</dbReference>
<sequence length="150" mass="16519">MGGAGPADPDLKILMRLPYDEKIGGLTLRIMTQQAGPFISSYNILPCMIDMLSTAFDAIWNVAEQHPQLVDGRFRCSENGLSVSVWSKKAPLKGMEYSDLVSLARMLLNFQQVYRLPGITFVYLADGQITGTGKIEWNYAAGANQSLAQE</sequence>
<evidence type="ECO:0000313" key="2">
    <source>
        <dbReference type="Proteomes" id="UP000664534"/>
    </source>
</evidence>
<organism evidence="1 2">
    <name type="scientific">Imshaugia aleurites</name>
    <dbReference type="NCBI Taxonomy" id="172621"/>
    <lineage>
        <taxon>Eukaryota</taxon>
        <taxon>Fungi</taxon>
        <taxon>Dikarya</taxon>
        <taxon>Ascomycota</taxon>
        <taxon>Pezizomycotina</taxon>
        <taxon>Lecanoromycetes</taxon>
        <taxon>OSLEUM clade</taxon>
        <taxon>Lecanoromycetidae</taxon>
        <taxon>Lecanorales</taxon>
        <taxon>Lecanorineae</taxon>
        <taxon>Parmeliaceae</taxon>
        <taxon>Imshaugia</taxon>
    </lineage>
</organism>
<proteinExistence type="predicted"/>
<protein>
    <submittedName>
        <fullName evidence="1">Uncharacterized protein</fullName>
    </submittedName>
</protein>
<name>A0A8H3FDT5_9LECA</name>
<dbReference type="OrthoDB" id="5386322at2759"/>
<evidence type="ECO:0000313" key="1">
    <source>
        <dbReference type="EMBL" id="CAF9923412.1"/>
    </source>
</evidence>